<sequence>MNEITFQSKLTRSMRFFKYGIYCLVFLVGHLTFGQAVGTIQIGSGSNTSSGGTGIPVTNFDYSYSQQIVSSSEYAAGGGIAGNITKLRYKPAAVGDVLVWNDLKIYIANTTKTEFTSDSDWVSFSDLTLVFNGVISPTPVDGQWFEITFITPFAYTGGNLVVAVHENAMGWQGGHEFSSYVSTSNTGIVWRQDTDNIDPATATIVANGRTSNLAQIQFVGAVAPCLAPANIQIVPTANGGTVSWASNSNAVDHEWIVVANNAGVGATPVASGIGAISSAIVTGLNAATQYDLYVKTNCSGTDGVSLWSIKIDFVTNCDVTPLINENFDSTQPSLLPFCWTFIGGDPMDFFSGHGWVVDYNGVSEPNSFEIFNGLDNLSDYILISPETNNLGNGTKQLRFFAGTGETNVELIVGTMSDPTQVSTFTPLPGGVIQLTNQYVEYVVTLPAGTDDYFAFKHGNLDSFQDIYIDDVVMMDPPVCNGVDFGTGTATEITNVQAKLSWVSTAANFDIEYGEVDFVQGSGTLLTNVANNYVLSN</sequence>
<name>A0A3P3WI54_9FLAO</name>
<dbReference type="InterPro" id="IPR036116">
    <property type="entry name" value="FN3_sf"/>
</dbReference>
<organism evidence="1 2">
    <name type="scientific">Paenimyroides tangerinum</name>
    <dbReference type="NCBI Taxonomy" id="2488728"/>
    <lineage>
        <taxon>Bacteria</taxon>
        <taxon>Pseudomonadati</taxon>
        <taxon>Bacteroidota</taxon>
        <taxon>Flavobacteriia</taxon>
        <taxon>Flavobacteriales</taxon>
        <taxon>Flavobacteriaceae</taxon>
        <taxon>Paenimyroides</taxon>
    </lineage>
</organism>
<gene>
    <name evidence="1" type="ORF">EG240_03305</name>
</gene>
<dbReference type="AlphaFoldDB" id="A0A3P3WI54"/>
<keyword evidence="2" id="KW-1185">Reference proteome</keyword>
<protein>
    <recommendedName>
        <fullName evidence="3">Fibronectin type-III domain-containing protein</fullName>
    </recommendedName>
</protein>
<accession>A0A3P3WI54</accession>
<proteinExistence type="predicted"/>
<comment type="caution">
    <text evidence="1">The sequence shown here is derived from an EMBL/GenBank/DDBJ whole genome shotgun (WGS) entry which is preliminary data.</text>
</comment>
<dbReference type="Gene3D" id="2.60.120.200">
    <property type="match status" value="1"/>
</dbReference>
<evidence type="ECO:0000313" key="1">
    <source>
        <dbReference type="EMBL" id="RRJ92443.1"/>
    </source>
</evidence>
<dbReference type="Proteomes" id="UP000275719">
    <property type="component" value="Unassembled WGS sequence"/>
</dbReference>
<evidence type="ECO:0000313" key="2">
    <source>
        <dbReference type="Proteomes" id="UP000275719"/>
    </source>
</evidence>
<evidence type="ECO:0008006" key="3">
    <source>
        <dbReference type="Google" id="ProtNLM"/>
    </source>
</evidence>
<reference evidence="1 2" key="1">
    <citation type="submission" date="2018-11" db="EMBL/GenBank/DDBJ databases">
        <title>Flavobacterium sp. nov., YIM 102701-2 draft genome.</title>
        <authorList>
            <person name="Li G."/>
            <person name="Jiang Y."/>
        </authorList>
    </citation>
    <scope>NUCLEOTIDE SEQUENCE [LARGE SCALE GENOMIC DNA]</scope>
    <source>
        <strain evidence="1 2">YIM 102701-2</strain>
    </source>
</reference>
<dbReference type="SUPFAM" id="SSF49265">
    <property type="entry name" value="Fibronectin type III"/>
    <property type="match status" value="1"/>
</dbReference>
<dbReference type="RefSeq" id="WP_125017404.1">
    <property type="nucleotide sequence ID" value="NZ_RQVQ01000005.1"/>
</dbReference>
<dbReference type="EMBL" id="RQVQ01000005">
    <property type="protein sequence ID" value="RRJ92443.1"/>
    <property type="molecule type" value="Genomic_DNA"/>
</dbReference>
<dbReference type="OrthoDB" id="975384at2"/>